<protein>
    <submittedName>
        <fullName evidence="3">Uncharacterized protein</fullName>
    </submittedName>
</protein>
<dbReference type="Proteomes" id="UP001479436">
    <property type="component" value="Unassembled WGS sequence"/>
</dbReference>
<feature type="transmembrane region" description="Helical" evidence="2">
    <location>
        <begin position="313"/>
        <end position="337"/>
    </location>
</feature>
<evidence type="ECO:0000313" key="4">
    <source>
        <dbReference type="Proteomes" id="UP001479436"/>
    </source>
</evidence>
<feature type="region of interest" description="Disordered" evidence="1">
    <location>
        <begin position="146"/>
        <end position="227"/>
    </location>
</feature>
<gene>
    <name evidence="3" type="ORF">K7432_015835</name>
</gene>
<feature type="compositionally biased region" description="Basic and acidic residues" evidence="1">
    <location>
        <begin position="455"/>
        <end position="466"/>
    </location>
</feature>
<evidence type="ECO:0000256" key="1">
    <source>
        <dbReference type="SAM" id="MobiDB-lite"/>
    </source>
</evidence>
<keyword evidence="2" id="KW-0812">Transmembrane</keyword>
<evidence type="ECO:0000313" key="3">
    <source>
        <dbReference type="EMBL" id="KAK9680815.1"/>
    </source>
</evidence>
<sequence length="476" mass="53104">MWVRATLVSPSIGKKSLESSSYFILQASDPTKHLASHSFYRVITKHFPHYKVAEGDEFDEILSNFQYLNETIVPLISGKKSSKSLAKWLKIWYDDNFSALTSHTNEHEHLPRGSITTDDESSILSHHSYTMEPETYETSRSYLVPDNIGINEDSNQSKGSGADSSYTSTPMLGRADENGIPYLNSTPVSSGDELGSKAKSLPPSALHHERIDSSEHSTSSLDDTDNHGENWWSSQGLGVLAHWFESPVANNGNRKSGQNSVGLLDIPIQFIALLTYPEVDPINNKPTYADLKEIGTVKSRRKVLCFLTLYTLIVRWCSFDLFLLVLFGVNCGVLFLMKNSGKINMQMAKRTVRQRANYMKQWAGGLFKKNGHNSSSSPPHHHTHSLPAQVNKGVSRCSTDISLDHHKHKRLFSKKTASQLDPHKLDEGKPKKKLFGRSSSKTSVASVPVQSSNKSESELNNLDRHGRLMAIDNSSF</sequence>
<dbReference type="EMBL" id="JASJQH010009176">
    <property type="protein sequence ID" value="KAK9680815.1"/>
    <property type="molecule type" value="Genomic_DNA"/>
</dbReference>
<feature type="region of interest" description="Disordered" evidence="1">
    <location>
        <begin position="412"/>
        <end position="476"/>
    </location>
</feature>
<accession>A0ABR2VMP8</accession>
<feature type="compositionally biased region" description="Polar residues" evidence="1">
    <location>
        <begin position="437"/>
        <end position="450"/>
    </location>
</feature>
<evidence type="ECO:0000256" key="2">
    <source>
        <dbReference type="SAM" id="Phobius"/>
    </source>
</evidence>
<keyword evidence="2" id="KW-0472">Membrane</keyword>
<proteinExistence type="predicted"/>
<organism evidence="3 4">
    <name type="scientific">Basidiobolus ranarum</name>
    <dbReference type="NCBI Taxonomy" id="34480"/>
    <lineage>
        <taxon>Eukaryota</taxon>
        <taxon>Fungi</taxon>
        <taxon>Fungi incertae sedis</taxon>
        <taxon>Zoopagomycota</taxon>
        <taxon>Entomophthoromycotina</taxon>
        <taxon>Basidiobolomycetes</taxon>
        <taxon>Basidiobolales</taxon>
        <taxon>Basidiobolaceae</taxon>
        <taxon>Basidiobolus</taxon>
    </lineage>
</organism>
<feature type="compositionally biased region" description="Polar residues" evidence="1">
    <location>
        <begin position="152"/>
        <end position="170"/>
    </location>
</feature>
<feature type="compositionally biased region" description="Basic and acidic residues" evidence="1">
    <location>
        <begin position="206"/>
        <end position="215"/>
    </location>
</feature>
<reference evidence="3 4" key="1">
    <citation type="submission" date="2023-04" db="EMBL/GenBank/DDBJ databases">
        <title>Genome of Basidiobolus ranarum AG-B5.</title>
        <authorList>
            <person name="Stajich J.E."/>
            <person name="Carter-House D."/>
            <person name="Gryganskyi A."/>
        </authorList>
    </citation>
    <scope>NUCLEOTIDE SEQUENCE [LARGE SCALE GENOMIC DNA]</scope>
    <source>
        <strain evidence="3 4">AG-B5</strain>
    </source>
</reference>
<keyword evidence="2" id="KW-1133">Transmembrane helix</keyword>
<comment type="caution">
    <text evidence="3">The sequence shown here is derived from an EMBL/GenBank/DDBJ whole genome shotgun (WGS) entry which is preliminary data.</text>
</comment>
<keyword evidence="4" id="KW-1185">Reference proteome</keyword>
<name>A0ABR2VMP8_9FUNG</name>